<keyword evidence="4" id="KW-0547">Nucleotide-binding</keyword>
<dbReference type="InterPro" id="IPR000719">
    <property type="entry name" value="Prot_kinase_dom"/>
</dbReference>
<evidence type="ECO:0000256" key="5">
    <source>
        <dbReference type="ARBA" id="ARBA00022777"/>
    </source>
</evidence>
<proteinExistence type="predicted"/>
<keyword evidence="2" id="KW-0723">Serine/threonine-protein kinase</keyword>
<dbReference type="FunFam" id="1.10.510.10:FF:000571">
    <property type="entry name" value="Maternal embryonic leucine zipper kinase"/>
    <property type="match status" value="1"/>
</dbReference>
<dbReference type="PROSITE" id="PS51285">
    <property type="entry name" value="AGC_KINASE_CTER"/>
    <property type="match status" value="1"/>
</dbReference>
<evidence type="ECO:0000313" key="10">
    <source>
        <dbReference type="Proteomes" id="UP001295684"/>
    </source>
</evidence>
<evidence type="ECO:0000256" key="6">
    <source>
        <dbReference type="ARBA" id="ARBA00022840"/>
    </source>
</evidence>
<dbReference type="PROSITE" id="PS00108">
    <property type="entry name" value="PROTEIN_KINASE_ST"/>
    <property type="match status" value="1"/>
</dbReference>
<organism evidence="9 10">
    <name type="scientific">Euplotes crassus</name>
    <dbReference type="NCBI Taxonomy" id="5936"/>
    <lineage>
        <taxon>Eukaryota</taxon>
        <taxon>Sar</taxon>
        <taxon>Alveolata</taxon>
        <taxon>Ciliophora</taxon>
        <taxon>Intramacronucleata</taxon>
        <taxon>Spirotrichea</taxon>
        <taxon>Hypotrichia</taxon>
        <taxon>Euplotida</taxon>
        <taxon>Euplotidae</taxon>
        <taxon>Moneuplotes</taxon>
    </lineage>
</organism>
<evidence type="ECO:0000256" key="1">
    <source>
        <dbReference type="ARBA" id="ARBA00011245"/>
    </source>
</evidence>
<gene>
    <name evidence="9" type="ORF">ECRASSUSDP1_LOCUS22019</name>
</gene>
<dbReference type="Pfam" id="PF00069">
    <property type="entry name" value="Pkinase"/>
    <property type="match status" value="1"/>
</dbReference>
<dbReference type="PROSITE" id="PS50011">
    <property type="entry name" value="PROTEIN_KINASE_DOM"/>
    <property type="match status" value="1"/>
</dbReference>
<evidence type="ECO:0000256" key="4">
    <source>
        <dbReference type="ARBA" id="ARBA00022741"/>
    </source>
</evidence>
<dbReference type="PANTHER" id="PTHR24353">
    <property type="entry name" value="CYCLIC NUCLEOTIDE-DEPENDENT PROTEIN KINASE"/>
    <property type="match status" value="1"/>
</dbReference>
<comment type="subunit">
    <text evidence="1">Monomer.</text>
</comment>
<name>A0AAD1XXB2_EUPCR</name>
<dbReference type="Gene3D" id="3.30.200.20">
    <property type="entry name" value="Phosphorylase Kinase, domain 1"/>
    <property type="match status" value="1"/>
</dbReference>
<keyword evidence="10" id="KW-1185">Reference proteome</keyword>
<dbReference type="Gene3D" id="1.10.510.10">
    <property type="entry name" value="Transferase(Phosphotransferase) domain 1"/>
    <property type="match status" value="1"/>
</dbReference>
<protein>
    <submittedName>
        <fullName evidence="9">Uncharacterized protein</fullName>
    </submittedName>
</protein>
<evidence type="ECO:0000259" key="8">
    <source>
        <dbReference type="PROSITE" id="PS51285"/>
    </source>
</evidence>
<evidence type="ECO:0000256" key="3">
    <source>
        <dbReference type="ARBA" id="ARBA00022679"/>
    </source>
</evidence>
<dbReference type="GO" id="GO:0005952">
    <property type="term" value="C:cAMP-dependent protein kinase complex"/>
    <property type="evidence" value="ECO:0007669"/>
    <property type="project" value="TreeGrafter"/>
</dbReference>
<evidence type="ECO:0000259" key="7">
    <source>
        <dbReference type="PROSITE" id="PS50011"/>
    </source>
</evidence>
<dbReference type="GO" id="GO:0004691">
    <property type="term" value="F:cAMP-dependent protein kinase activity"/>
    <property type="evidence" value="ECO:0007669"/>
    <property type="project" value="TreeGrafter"/>
</dbReference>
<keyword evidence="5" id="KW-0418">Kinase</keyword>
<dbReference type="EMBL" id="CAMPGE010022544">
    <property type="protein sequence ID" value="CAI2380583.1"/>
    <property type="molecule type" value="Genomic_DNA"/>
</dbReference>
<dbReference type="InterPro" id="IPR011009">
    <property type="entry name" value="Kinase-like_dom_sf"/>
</dbReference>
<dbReference type="AlphaFoldDB" id="A0AAD1XXB2"/>
<dbReference type="InterPro" id="IPR008271">
    <property type="entry name" value="Ser/Thr_kinase_AS"/>
</dbReference>
<feature type="domain" description="Protein kinase" evidence="7">
    <location>
        <begin position="480"/>
        <end position="734"/>
    </location>
</feature>
<accession>A0AAD1XXB2</accession>
<sequence>MEFYKMNMKNNFSKKNYNKLGDKFEEYNNFYQKKIDQLKKEISYNLTKSSAQPYVNFPNITKDASLIDFKNQNSKSKNKGNKRFQKNLDSYAYILNSKNIQKSMRARAYRQAHHSVSPKKPVKHLKDSKVKPDSFCFDSKDQASSVNLKKMKREENLEEINHLNSEGLNFPKSIENIIKKHDQEKTKMLEKYKGKGLRQPMNYYTSKNLHSAGFQVKHRVNSRHYSHNKNACKPSDNASLSDKNISIENSQKNAITKVSTAKKCESLRKSPNKVVIDKNNISDFVRECKSSSPNRSVYIKSGGAENLVKENQRNNLKLVKIPQKLESDLTLPNITKTQADNSESIRHLASGGIPESSKIDNPNRERNLSMIKKKFSKDLDSKINKQDCYYLPKPRRKSLSKFRVERKSQPHYRASPTRIRRFKSPAFKKSQIKLKDYFKNNSKKDILNLTAVEGPDERDTSIAKEENKGSAKGVHKYEDFEQIATISRGSFGIIELVKHIRTQKPFVFKKIPQIKLMKDKQIEHLKNEKKICLNKEISRDFLIQCYDTFQNTEDLYFVMEFLPGGDLHDLTKNVAFASLEKVRFYFSEVILAIEELHKHNIVHRDIKLDNILIASDGHVKLIDFGFAKQLQDDTSKTKTKCGTINYLSPEVIRGVGSDLRSDIWSLGVLLCEMIGGFSPFRSPDPQTLYENILKLNITWPRNIDKISKDLISQMLVCEPEMRLPLTSIKEHLFFKNIDWEALSNRKVSPPFVPDLEDEFSLEYFKNDKKLEIYKNPLYEFDQKAGLSTKECASPEFEKKFSNF</sequence>
<comment type="caution">
    <text evidence="9">The sequence shown here is derived from an EMBL/GenBank/DDBJ whole genome shotgun (WGS) entry which is preliminary data.</text>
</comment>
<evidence type="ECO:0000256" key="2">
    <source>
        <dbReference type="ARBA" id="ARBA00022527"/>
    </source>
</evidence>
<reference evidence="9" key="1">
    <citation type="submission" date="2023-07" db="EMBL/GenBank/DDBJ databases">
        <authorList>
            <consortium name="AG Swart"/>
            <person name="Singh M."/>
            <person name="Singh A."/>
            <person name="Seah K."/>
            <person name="Emmerich C."/>
        </authorList>
    </citation>
    <scope>NUCLEOTIDE SEQUENCE</scope>
    <source>
        <strain evidence="9">DP1</strain>
    </source>
</reference>
<dbReference type="Proteomes" id="UP001295684">
    <property type="component" value="Unassembled WGS sequence"/>
</dbReference>
<dbReference type="InterPro" id="IPR000961">
    <property type="entry name" value="AGC-kinase_C"/>
</dbReference>
<keyword evidence="3" id="KW-0808">Transferase</keyword>
<dbReference type="PANTHER" id="PTHR24353:SF37">
    <property type="entry name" value="CAMP-DEPENDENT PROTEIN KINASE CATALYTIC SUBUNIT PRKX"/>
    <property type="match status" value="1"/>
</dbReference>
<keyword evidence="6" id="KW-0067">ATP-binding</keyword>
<dbReference type="GO" id="GO:0005524">
    <property type="term" value="F:ATP binding"/>
    <property type="evidence" value="ECO:0007669"/>
    <property type="project" value="UniProtKB-KW"/>
</dbReference>
<evidence type="ECO:0000313" key="9">
    <source>
        <dbReference type="EMBL" id="CAI2380583.1"/>
    </source>
</evidence>
<feature type="domain" description="AGC-kinase C-terminal" evidence="8">
    <location>
        <begin position="735"/>
        <end position="803"/>
    </location>
</feature>
<dbReference type="SUPFAM" id="SSF56112">
    <property type="entry name" value="Protein kinase-like (PK-like)"/>
    <property type="match status" value="1"/>
</dbReference>
<dbReference type="SMART" id="SM00220">
    <property type="entry name" value="S_TKc"/>
    <property type="match status" value="1"/>
</dbReference>